<gene>
    <name evidence="3" type="ORF">Dsi01nite_006200</name>
</gene>
<sequence length="92" mass="9231">MTDALAGAVAAVNRRLAAHAGAVEVTAAGEDGVTVRFTGMCTGCAFRPTTFGALVAPLLSAVPGVREMRAEGVRVSPHAARRMAALLGPEGA</sequence>
<dbReference type="SUPFAM" id="SSF117916">
    <property type="entry name" value="Fe-S cluster assembly (FSCA) domain-like"/>
    <property type="match status" value="1"/>
</dbReference>
<dbReference type="InterPro" id="IPR034904">
    <property type="entry name" value="FSCA_dom_sf"/>
</dbReference>
<dbReference type="GO" id="GO:0016226">
    <property type="term" value="P:iron-sulfur cluster assembly"/>
    <property type="evidence" value="ECO:0007669"/>
    <property type="project" value="InterPro"/>
</dbReference>
<evidence type="ECO:0000259" key="2">
    <source>
        <dbReference type="Pfam" id="PF01106"/>
    </source>
</evidence>
<accession>A0A919U4W2</accession>
<dbReference type="AlphaFoldDB" id="A0A919U4W2"/>
<dbReference type="Proteomes" id="UP000660611">
    <property type="component" value="Unassembled WGS sequence"/>
</dbReference>
<comment type="function">
    <text evidence="1">May be involved in the formation or repair of [Fe-S] clusters present in iron-sulfur proteins.</text>
</comment>
<dbReference type="InterPro" id="IPR001075">
    <property type="entry name" value="NIF_FeS_clus_asmbl_NifU_C"/>
</dbReference>
<proteinExistence type="predicted"/>
<dbReference type="GO" id="GO:0005506">
    <property type="term" value="F:iron ion binding"/>
    <property type="evidence" value="ECO:0007669"/>
    <property type="project" value="InterPro"/>
</dbReference>
<dbReference type="RefSeq" id="WP_203844467.1">
    <property type="nucleotide sequence ID" value="NZ_BAAAVW010000002.1"/>
</dbReference>
<evidence type="ECO:0000313" key="3">
    <source>
        <dbReference type="EMBL" id="GIG42579.1"/>
    </source>
</evidence>
<comment type="caution">
    <text evidence="3">The sequence shown here is derived from an EMBL/GenBank/DDBJ whole genome shotgun (WGS) entry which is preliminary data.</text>
</comment>
<evidence type="ECO:0000313" key="4">
    <source>
        <dbReference type="Proteomes" id="UP000660611"/>
    </source>
</evidence>
<evidence type="ECO:0000256" key="1">
    <source>
        <dbReference type="ARBA" id="ARBA00049958"/>
    </source>
</evidence>
<protein>
    <recommendedName>
        <fullName evidence="2">NIF system FeS cluster assembly NifU C-terminal domain-containing protein</fullName>
    </recommendedName>
</protein>
<keyword evidence="4" id="KW-1185">Reference proteome</keyword>
<dbReference type="Gene3D" id="3.30.300.130">
    <property type="entry name" value="Fe-S cluster assembly (FSCA)"/>
    <property type="match status" value="1"/>
</dbReference>
<name>A0A919U4W2_9ACTN</name>
<dbReference type="Pfam" id="PF01106">
    <property type="entry name" value="NifU"/>
    <property type="match status" value="1"/>
</dbReference>
<reference evidence="3" key="1">
    <citation type="submission" date="2021-01" db="EMBL/GenBank/DDBJ databases">
        <title>Whole genome shotgun sequence of Dactylosporangium siamense NBRC 106093.</title>
        <authorList>
            <person name="Komaki H."/>
            <person name="Tamura T."/>
        </authorList>
    </citation>
    <scope>NUCLEOTIDE SEQUENCE</scope>
    <source>
        <strain evidence="3">NBRC 106093</strain>
    </source>
</reference>
<feature type="domain" description="NIF system FeS cluster assembly NifU C-terminal" evidence="2">
    <location>
        <begin position="12"/>
        <end position="65"/>
    </location>
</feature>
<dbReference type="GO" id="GO:0051536">
    <property type="term" value="F:iron-sulfur cluster binding"/>
    <property type="evidence" value="ECO:0007669"/>
    <property type="project" value="InterPro"/>
</dbReference>
<organism evidence="3 4">
    <name type="scientific">Dactylosporangium siamense</name>
    <dbReference type="NCBI Taxonomy" id="685454"/>
    <lineage>
        <taxon>Bacteria</taxon>
        <taxon>Bacillati</taxon>
        <taxon>Actinomycetota</taxon>
        <taxon>Actinomycetes</taxon>
        <taxon>Micromonosporales</taxon>
        <taxon>Micromonosporaceae</taxon>
        <taxon>Dactylosporangium</taxon>
    </lineage>
</organism>
<dbReference type="EMBL" id="BONQ01000015">
    <property type="protein sequence ID" value="GIG42579.1"/>
    <property type="molecule type" value="Genomic_DNA"/>
</dbReference>